<evidence type="ECO:0000256" key="1">
    <source>
        <dbReference type="SAM" id="MobiDB-lite"/>
    </source>
</evidence>
<gene>
    <name evidence="2" type="ORF">HID58_059772</name>
</gene>
<dbReference type="EMBL" id="JAGKQM010000014">
    <property type="protein sequence ID" value="KAH0883676.1"/>
    <property type="molecule type" value="Genomic_DNA"/>
</dbReference>
<feature type="region of interest" description="Disordered" evidence="1">
    <location>
        <begin position="407"/>
        <end position="431"/>
    </location>
</feature>
<proteinExistence type="predicted"/>
<keyword evidence="3" id="KW-1185">Reference proteome</keyword>
<dbReference type="Proteomes" id="UP000824890">
    <property type="component" value="Unassembled WGS sequence"/>
</dbReference>
<feature type="region of interest" description="Disordered" evidence="1">
    <location>
        <begin position="197"/>
        <end position="219"/>
    </location>
</feature>
<sequence length="458" mass="51516">MFMAVHRRESPTSLPLMLPSNTHHYTTISVMMADHCMVIPGEWTSAGSLWEFVIDKKKMSRIVPVRAGMSLSELQSNVVQEFYTFTDPAPQSVLSYWPPNMKELATGFTTPPVILTNDGAVSFFFYHLAVYKTMNLFDTFHSEVVKPQDTQVDENAYITPNQTFKPHFNHFRPSSSSSSKISSFSLFDEEELLQDAPLNPNSVNTTPHPIPPAEPHRVSVQDETLLCGEEMLEKMFKEDPDHIPDTWLLEEEDTTEPESSQPPNPIPERGYDQDQDFWEPLIKESLGGSHSTEVMAGIQVPKTASETYQSYVGNAFDHTVRVSGEDDTDWKKDLDFMGVHQRDGPPKLKIPCGHALLVADSIGLPHVQLVGDCFKTQTWKDTYSGVIYPEAPFWELTIPPAIFSLNLQPPNTRRPSGRPKDKRIPSTGEIQVPKKTKINRCGLCGMTGHNRTNCVVPI</sequence>
<feature type="region of interest" description="Disordered" evidence="1">
    <location>
        <begin position="251"/>
        <end position="273"/>
    </location>
</feature>
<evidence type="ECO:0000313" key="3">
    <source>
        <dbReference type="Proteomes" id="UP000824890"/>
    </source>
</evidence>
<evidence type="ECO:0008006" key="4">
    <source>
        <dbReference type="Google" id="ProtNLM"/>
    </source>
</evidence>
<organism evidence="2 3">
    <name type="scientific">Brassica napus</name>
    <name type="common">Rape</name>
    <dbReference type="NCBI Taxonomy" id="3708"/>
    <lineage>
        <taxon>Eukaryota</taxon>
        <taxon>Viridiplantae</taxon>
        <taxon>Streptophyta</taxon>
        <taxon>Embryophyta</taxon>
        <taxon>Tracheophyta</taxon>
        <taxon>Spermatophyta</taxon>
        <taxon>Magnoliopsida</taxon>
        <taxon>eudicotyledons</taxon>
        <taxon>Gunneridae</taxon>
        <taxon>Pentapetalae</taxon>
        <taxon>rosids</taxon>
        <taxon>malvids</taxon>
        <taxon>Brassicales</taxon>
        <taxon>Brassicaceae</taxon>
        <taxon>Brassiceae</taxon>
        <taxon>Brassica</taxon>
    </lineage>
</organism>
<accession>A0ABQ7ZTV3</accession>
<evidence type="ECO:0000313" key="2">
    <source>
        <dbReference type="EMBL" id="KAH0883676.1"/>
    </source>
</evidence>
<name>A0ABQ7ZTV3_BRANA</name>
<protein>
    <recommendedName>
        <fullName evidence="4">CCHC-type domain-containing protein</fullName>
    </recommendedName>
</protein>
<reference evidence="2 3" key="1">
    <citation type="submission" date="2021-05" db="EMBL/GenBank/DDBJ databases">
        <title>Genome Assembly of Synthetic Allotetraploid Brassica napus Reveals Homoeologous Exchanges between Subgenomes.</title>
        <authorList>
            <person name="Davis J.T."/>
        </authorList>
    </citation>
    <scope>NUCLEOTIDE SEQUENCE [LARGE SCALE GENOMIC DNA]</scope>
    <source>
        <strain evidence="3">cv. Da-Ae</strain>
        <tissue evidence="2">Seedling</tissue>
    </source>
</reference>
<comment type="caution">
    <text evidence="2">The sequence shown here is derived from an EMBL/GenBank/DDBJ whole genome shotgun (WGS) entry which is preliminary data.</text>
</comment>